<reference evidence="6 7" key="1">
    <citation type="submission" date="2022-05" db="EMBL/GenBank/DDBJ databases">
        <title>A multi-omics perspective on studying reproductive biology in Daphnia sinensis.</title>
        <authorList>
            <person name="Jia J."/>
        </authorList>
    </citation>
    <scope>NUCLEOTIDE SEQUENCE [LARGE SCALE GENOMIC DNA]</scope>
    <source>
        <strain evidence="6 7">WSL</strain>
    </source>
</reference>
<feature type="compositionally biased region" description="Basic residues" evidence="5">
    <location>
        <begin position="563"/>
        <end position="572"/>
    </location>
</feature>
<comment type="subcellular location">
    <subcellularLocation>
        <location evidence="1">Nucleus</location>
    </subcellularLocation>
</comment>
<evidence type="ECO:0000256" key="1">
    <source>
        <dbReference type="ARBA" id="ARBA00004123"/>
    </source>
</evidence>
<evidence type="ECO:0000313" key="6">
    <source>
        <dbReference type="EMBL" id="KAI9555798.1"/>
    </source>
</evidence>
<keyword evidence="4" id="KW-0539">Nucleus</keyword>
<proteinExistence type="inferred from homology"/>
<dbReference type="PANTHER" id="PTHR13026:SF0">
    <property type="entry name" value="RIBOSOMAL RNA PROCESSING 1B"/>
    <property type="match status" value="1"/>
</dbReference>
<feature type="compositionally biased region" description="Acidic residues" evidence="5">
    <location>
        <begin position="462"/>
        <end position="515"/>
    </location>
</feature>
<dbReference type="GO" id="GO:0030688">
    <property type="term" value="C:preribosome, small subunit precursor"/>
    <property type="evidence" value="ECO:0007669"/>
    <property type="project" value="InterPro"/>
</dbReference>
<feature type="region of interest" description="Disordered" evidence="5">
    <location>
        <begin position="462"/>
        <end position="693"/>
    </location>
</feature>
<dbReference type="Proteomes" id="UP000820818">
    <property type="component" value="Linkage Group LG7"/>
</dbReference>
<feature type="compositionally biased region" description="Low complexity" evidence="5">
    <location>
        <begin position="608"/>
        <end position="620"/>
    </location>
</feature>
<comment type="caution">
    <text evidence="6">The sequence shown here is derived from an EMBL/GenBank/DDBJ whole genome shotgun (WGS) entry which is preliminary data.</text>
</comment>
<keyword evidence="3" id="KW-0698">rRNA processing</keyword>
<dbReference type="GO" id="GO:0005634">
    <property type="term" value="C:nucleus"/>
    <property type="evidence" value="ECO:0007669"/>
    <property type="project" value="UniProtKB-SubCell"/>
</dbReference>
<feature type="compositionally biased region" description="Basic and acidic residues" evidence="5">
    <location>
        <begin position="636"/>
        <end position="645"/>
    </location>
</feature>
<keyword evidence="7" id="KW-1185">Reference proteome</keyword>
<accession>A0AAD5LDP7</accession>
<organism evidence="6 7">
    <name type="scientific">Daphnia sinensis</name>
    <dbReference type="NCBI Taxonomy" id="1820382"/>
    <lineage>
        <taxon>Eukaryota</taxon>
        <taxon>Metazoa</taxon>
        <taxon>Ecdysozoa</taxon>
        <taxon>Arthropoda</taxon>
        <taxon>Crustacea</taxon>
        <taxon>Branchiopoda</taxon>
        <taxon>Diplostraca</taxon>
        <taxon>Cladocera</taxon>
        <taxon>Anomopoda</taxon>
        <taxon>Daphniidae</taxon>
        <taxon>Daphnia</taxon>
        <taxon>Daphnia similis group</taxon>
    </lineage>
</organism>
<dbReference type="Pfam" id="PF05997">
    <property type="entry name" value="Nop52"/>
    <property type="match status" value="1"/>
</dbReference>
<gene>
    <name evidence="6" type="ORF">GHT06_018314</name>
</gene>
<dbReference type="EMBL" id="WJBH02000007">
    <property type="protein sequence ID" value="KAI9555798.1"/>
    <property type="molecule type" value="Genomic_DNA"/>
</dbReference>
<dbReference type="AlphaFoldDB" id="A0AAD5LDP7"/>
<dbReference type="PANTHER" id="PTHR13026">
    <property type="entry name" value="NNP-1 PROTEIN NOVEL NUCLEAR PROTEIN 1 NOP52"/>
    <property type="match status" value="1"/>
</dbReference>
<dbReference type="GO" id="GO:0006364">
    <property type="term" value="P:rRNA processing"/>
    <property type="evidence" value="ECO:0007669"/>
    <property type="project" value="UniProtKB-KW"/>
</dbReference>
<evidence type="ECO:0000256" key="4">
    <source>
        <dbReference type="ARBA" id="ARBA00023242"/>
    </source>
</evidence>
<evidence type="ECO:0000313" key="7">
    <source>
        <dbReference type="Proteomes" id="UP000820818"/>
    </source>
</evidence>
<feature type="compositionally biased region" description="Polar residues" evidence="5">
    <location>
        <begin position="669"/>
        <end position="679"/>
    </location>
</feature>
<protein>
    <submittedName>
        <fullName evidence="6">Uncharacterized protein</fullName>
    </submittedName>
</protein>
<feature type="compositionally biased region" description="Basic residues" evidence="5">
    <location>
        <begin position="682"/>
        <end position="693"/>
    </location>
</feature>
<name>A0AAD5LDP7_9CRUS</name>
<evidence type="ECO:0000256" key="2">
    <source>
        <dbReference type="ARBA" id="ARBA00006374"/>
    </source>
</evidence>
<evidence type="ECO:0000256" key="3">
    <source>
        <dbReference type="ARBA" id="ARBA00022552"/>
    </source>
</evidence>
<comment type="similarity">
    <text evidence="2">Belongs to the RRP1 family.</text>
</comment>
<evidence type="ECO:0000256" key="5">
    <source>
        <dbReference type="SAM" id="MobiDB-lite"/>
    </source>
</evidence>
<dbReference type="InterPro" id="IPR010301">
    <property type="entry name" value="RRP1"/>
</dbReference>
<sequence length="693" mass="78307">MAVSTKTRGKSLNDPKIQLENAAKKMTPEVYFARKLASNEKKIRDRSLKKLRRWIAARSTVPDAFSDDELMKLWKGLFYCMWMSDKPLIQEDLAETISGLVHSIVDRFTGLKFITAALKTMARDWSGIDTWRMDKFLMFVRRIIRHSLEYLAQGGWKKDEVDAYSNMLSEVIINANESTAELNVPIGLQLHVTNLFPEELAKAGGEELSSSTISKMFEPFAKCLANSNDYRLKKDVHQHVFTYLIKQSDEALEYEELGLDKQAIISMSDAKANRKKAKKLKKIHSFIVQNEQNEETEEEINPYSEIDGVEDADDGEDEDAMEMEASNFDWGAKDPRAGGVDAVIPQIKPDYNQIADMLFLMASEKSVRAKNRKSIYDIVKKFRDLASGIYPLAVNFPTVGPGLTPRCMKSAAKQFIRDELSMTEQRNADRMEMRKSSKAYKKHQEIKTDVLGETIEDVFEGEGDETAVEEESSDIADHVDDDVEDEDVEDPDGELDSSDEDYPSDEGDEISDDDEDKKKVVVAPKQIAQEAPKSKRPQMTFEVENSWEEEAVPPLASMQQLKQKLKAGKRQKNSSWTESPSKGEIEIVIPNKKFKGCQQLRATQAPATSENNKTNSSTNSGNRRVNFVLNKNTAQEPKDYQESLRKSPGVPHDPDRQPSGGGVLKRNDTNTIKLASSPVTRKPQRTGRKSSRF</sequence>